<keyword evidence="2" id="KW-1185">Reference proteome</keyword>
<dbReference type="KEGG" id="ncv:NCAV_1136"/>
<evidence type="ECO:0000313" key="2">
    <source>
        <dbReference type="Proteomes" id="UP000236248"/>
    </source>
</evidence>
<dbReference type="Proteomes" id="UP000236248">
    <property type="component" value="Chromosome NCAV"/>
</dbReference>
<gene>
    <name evidence="1" type="ORF">NCAV_1136</name>
</gene>
<dbReference type="AlphaFoldDB" id="A0A2K5ARN0"/>
<sequence>MDIVRNKYGREPMRKILIISSVKKEIADLITDKARKSCIELGREMITMHNNDDYIRRNFH</sequence>
<dbReference type="EMBL" id="LT981265">
    <property type="protein sequence ID" value="SPC34311.1"/>
    <property type="molecule type" value="Genomic_DNA"/>
</dbReference>
<protein>
    <submittedName>
        <fullName evidence="1">Uncharacterized protein</fullName>
    </submittedName>
</protein>
<accession>A0A2K5ARN0</accession>
<name>A0A2K5ARN0_9ARCH</name>
<proteinExistence type="predicted"/>
<reference evidence="2" key="1">
    <citation type="submission" date="2018-01" db="EMBL/GenBank/DDBJ databases">
        <authorList>
            <person name="Kerou L M."/>
        </authorList>
    </citation>
    <scope>NUCLEOTIDE SEQUENCE [LARGE SCALE GENOMIC DNA]</scope>
    <source>
        <strain evidence="2">SCU2</strain>
    </source>
</reference>
<evidence type="ECO:0000313" key="1">
    <source>
        <dbReference type="EMBL" id="SPC34311.1"/>
    </source>
</evidence>
<organism evidence="1 2">
    <name type="scientific">Candidatus Nitrosocaldus cavascurensis</name>
    <dbReference type="NCBI Taxonomy" id="2058097"/>
    <lineage>
        <taxon>Archaea</taxon>
        <taxon>Nitrososphaerota</taxon>
        <taxon>Nitrososphaeria</taxon>
        <taxon>Candidatus Nitrosocaldales</taxon>
        <taxon>Candidatus Nitrosocaldaceae</taxon>
        <taxon>Candidatus Nitrosocaldus</taxon>
    </lineage>
</organism>